<dbReference type="GO" id="GO:0005829">
    <property type="term" value="C:cytosol"/>
    <property type="evidence" value="ECO:0007669"/>
    <property type="project" value="TreeGrafter"/>
</dbReference>
<proteinExistence type="inferred from homology"/>
<dbReference type="GO" id="GO:0009086">
    <property type="term" value="P:methionine biosynthetic process"/>
    <property type="evidence" value="ECO:0007669"/>
    <property type="project" value="TreeGrafter"/>
</dbReference>
<dbReference type="InterPro" id="IPR003171">
    <property type="entry name" value="Mehydrof_redctse-like"/>
</dbReference>
<dbReference type="InterPro" id="IPR029041">
    <property type="entry name" value="FAD-linked_oxidoreductase-like"/>
</dbReference>
<dbReference type="Pfam" id="PF02219">
    <property type="entry name" value="MTHFR"/>
    <property type="match status" value="1"/>
</dbReference>
<dbReference type="UniPathway" id="UPA00193"/>
<dbReference type="GO" id="GO:0035999">
    <property type="term" value="P:tetrahydrofolate interconversion"/>
    <property type="evidence" value="ECO:0007669"/>
    <property type="project" value="UniProtKB-UniPathway"/>
</dbReference>
<evidence type="ECO:0000256" key="4">
    <source>
        <dbReference type="ARBA" id="ARBA00022630"/>
    </source>
</evidence>
<protein>
    <recommendedName>
        <fullName evidence="9">Methylenetetrahydrofolate reductase</fullName>
    </recommendedName>
</protein>
<comment type="pathway">
    <text evidence="7">Amino-acid biosynthesis; L-methionine biosynthesis via de novo pathway.</text>
</comment>
<dbReference type="Gene3D" id="3.20.20.220">
    <property type="match status" value="1"/>
</dbReference>
<evidence type="ECO:0000256" key="7">
    <source>
        <dbReference type="ARBA" id="ARBA00034478"/>
    </source>
</evidence>
<keyword evidence="11" id="KW-1185">Reference proteome</keyword>
<comment type="similarity">
    <text evidence="3 9">Belongs to the methylenetetrahydrofolate reductase family.</text>
</comment>
<evidence type="ECO:0000256" key="2">
    <source>
        <dbReference type="ARBA" id="ARBA00004777"/>
    </source>
</evidence>
<evidence type="ECO:0000256" key="8">
    <source>
        <dbReference type="ARBA" id="ARBA00048628"/>
    </source>
</evidence>
<comment type="cofactor">
    <cofactor evidence="1 9">
        <name>FAD</name>
        <dbReference type="ChEBI" id="CHEBI:57692"/>
    </cofactor>
</comment>
<dbReference type="GO" id="GO:0071949">
    <property type="term" value="F:FAD binding"/>
    <property type="evidence" value="ECO:0007669"/>
    <property type="project" value="TreeGrafter"/>
</dbReference>
<gene>
    <name evidence="10" type="ORF">CRV04_08190</name>
</gene>
<reference evidence="10 11" key="1">
    <citation type="submission" date="2017-10" db="EMBL/GenBank/DDBJ databases">
        <title>Genomics of the genus Arcobacter.</title>
        <authorList>
            <person name="Perez-Cataluna A."/>
            <person name="Figueras M.J."/>
        </authorList>
    </citation>
    <scope>NUCLEOTIDE SEQUENCE [LARGE SCALE GENOMIC DNA]</scope>
    <source>
        <strain evidence="10 11">CECT 8987</strain>
    </source>
</reference>
<dbReference type="CDD" id="cd00537">
    <property type="entry name" value="MTHFR"/>
    <property type="match status" value="1"/>
</dbReference>
<evidence type="ECO:0000256" key="3">
    <source>
        <dbReference type="ARBA" id="ARBA00006743"/>
    </source>
</evidence>
<sequence length="305" mass="34586">MFDALIDKLKNGSYLTLETTPQHEPTMDTIIDKIKQYDLVSKIDGFSATDSPLAKLKYNSILAALKLQMEFKKPVITTLTMRDRNKIALQSDIMGANDFDIRSFLCLTGDPAKMSDQPNTKGVFESNSTMLLKIIKSFNHGMDFAGRPFKVEPKPIYPFAVTNSFSKSFKSLEKKMHKKIQEGAVGIISQPVYELDNAKQLLESFENAKEHVSDHKQECQLIFGLFPIVKLRTALFLSAQVPGIHVPQSWIDKLEKANQKGEEEEKKVGLELNHKLFEDLQKFHPKIHLMTANNFGLANELINNR</sequence>
<dbReference type="OrthoDB" id="9803687at2"/>
<organism evidence="10 11">
    <name type="scientific">Candidatus Marinarcus aquaticus</name>
    <dbReference type="NCBI Taxonomy" id="2044504"/>
    <lineage>
        <taxon>Bacteria</taxon>
        <taxon>Pseudomonadati</taxon>
        <taxon>Campylobacterota</taxon>
        <taxon>Epsilonproteobacteria</taxon>
        <taxon>Campylobacterales</taxon>
        <taxon>Arcobacteraceae</taxon>
        <taxon>Candidatus Marinarcus</taxon>
    </lineage>
</organism>
<evidence type="ECO:0000256" key="9">
    <source>
        <dbReference type="RuleBase" id="RU003862"/>
    </source>
</evidence>
<comment type="caution">
    <text evidence="10">The sequence shown here is derived from an EMBL/GenBank/DDBJ whole genome shotgun (WGS) entry which is preliminary data.</text>
</comment>
<comment type="catalytic activity">
    <reaction evidence="8">
        <text>(6S)-5-methyl-5,6,7,8-tetrahydrofolate + NAD(+) = (6R)-5,10-methylene-5,6,7,8-tetrahydrofolate + NADH + H(+)</text>
        <dbReference type="Rhea" id="RHEA:19821"/>
        <dbReference type="ChEBI" id="CHEBI:15378"/>
        <dbReference type="ChEBI" id="CHEBI:15636"/>
        <dbReference type="ChEBI" id="CHEBI:18608"/>
        <dbReference type="ChEBI" id="CHEBI:57540"/>
        <dbReference type="ChEBI" id="CHEBI:57945"/>
        <dbReference type="EC" id="1.5.1.54"/>
    </reaction>
    <physiologicalReaction direction="right-to-left" evidence="8">
        <dbReference type="Rhea" id="RHEA:19823"/>
    </physiologicalReaction>
</comment>
<dbReference type="PANTHER" id="PTHR45754:SF3">
    <property type="entry name" value="METHYLENETETRAHYDROFOLATE REDUCTASE (NADPH)"/>
    <property type="match status" value="1"/>
</dbReference>
<dbReference type="RefSeq" id="WP_128996359.1">
    <property type="nucleotide sequence ID" value="NZ_PDKN01000005.1"/>
</dbReference>
<dbReference type="Proteomes" id="UP000290657">
    <property type="component" value="Unassembled WGS sequence"/>
</dbReference>
<keyword evidence="5 9" id="KW-0274">FAD</keyword>
<dbReference type="AlphaFoldDB" id="A0A4Q0XPH2"/>
<dbReference type="EMBL" id="PDKN01000005">
    <property type="protein sequence ID" value="RXJ56386.1"/>
    <property type="molecule type" value="Genomic_DNA"/>
</dbReference>
<evidence type="ECO:0000313" key="10">
    <source>
        <dbReference type="EMBL" id="RXJ56386.1"/>
    </source>
</evidence>
<evidence type="ECO:0000256" key="1">
    <source>
        <dbReference type="ARBA" id="ARBA00001974"/>
    </source>
</evidence>
<accession>A0A4Q0XPH2</accession>
<dbReference type="SUPFAM" id="SSF51730">
    <property type="entry name" value="FAD-linked oxidoreductase"/>
    <property type="match status" value="1"/>
</dbReference>
<evidence type="ECO:0000256" key="5">
    <source>
        <dbReference type="ARBA" id="ARBA00022827"/>
    </source>
</evidence>
<keyword evidence="4 9" id="KW-0285">Flavoprotein</keyword>
<evidence type="ECO:0000313" key="11">
    <source>
        <dbReference type="Proteomes" id="UP000290657"/>
    </source>
</evidence>
<name>A0A4Q0XPH2_9BACT</name>
<dbReference type="GO" id="GO:0106312">
    <property type="term" value="F:methylenetetrahydrofolate reductase (NADH) activity"/>
    <property type="evidence" value="ECO:0007669"/>
    <property type="project" value="UniProtKB-EC"/>
</dbReference>
<dbReference type="PANTHER" id="PTHR45754">
    <property type="entry name" value="METHYLENETETRAHYDROFOLATE REDUCTASE"/>
    <property type="match status" value="1"/>
</dbReference>
<comment type="pathway">
    <text evidence="2 9">One-carbon metabolism; tetrahydrofolate interconversion.</text>
</comment>
<keyword evidence="6 9" id="KW-0560">Oxidoreductase</keyword>
<evidence type="ECO:0000256" key="6">
    <source>
        <dbReference type="ARBA" id="ARBA00023002"/>
    </source>
</evidence>